<sequence>MDEVKRPVRPNFAEDVYGTPSTERSDNSGISEMSESSLAQRRAAVLPKLKDLRNGEMHGKLETERDHQAEIGDLAFTYEDADEYHNELAELYAYSEMEEFGKNAHAYKAFLESSEDFNSKFGNSFVDLGRQKQLDVLNILCARFDSASAEERLSAARAFLYVLQGAFMDYDEEEDLQLDNSGNIFAQNPSSSGINNDCLIRAAKYGYLAAEVGALEALTMMLLREIEEPFDQEGCESKVNSSWQLSSTDLSDHSKRNKRSATLVDNQALRTVLSAMYHLVETIRRKELIDAITDTTESREHLRSVRVSFLEDLERPLLYLNKPLLIVLFDMMTPFYSGISPHFPVKKIFLLTWKIILATFGGWQAALADKNALRRKAGLSILEDTLEVARHMKACSLPDGDGPIGGFRGVRKTMPGRMLGRQMAYTETDGEDVNELDGSADISGSETPVPGDEALTPISSSSSMSTEGEGERTPTATSPSESRQIRRLPWSGKVRKDDIDVFMQHARKKFFSYELSGDIDTVFGLPPPILSSLKVLKKHLYVSLGEVQLKQEEELNRYVFSKKEDVIGNKTELIYRQLLPTMSNYVVALLKVLLAAAPSSKAKGESVNIFCDVLTPETDAIDVLSSSMSLDRCGINPLEESVRLAIDIHRHKEIVVKAASSVIILLLKHFKLNHVFQFEAFAQQLIYCNGIPLMLKFLDQNMIRYIQSRHEIHPYNYPQCAIYWARNKEEFPSLNADNVEIGPAAEGYYLWRNVFSSINMVRILNKLTKWKLARTMMLVVFKSAPILKRCLKIRVGLFQLYTLKLLKMQARYLGRPWRRSNMDIISAIYCTVRHRLADDWAFANDPRSKSWDFQTDESSLKSLIERFHSRRYSKIHPAFAIEVNENVVPGDNYLNHVDLREYEPVDNCSFSVLGKDMDLPDNFKDNYELWLTREVFRNQIDWDQFLSEGKPDRNA</sequence>
<feature type="region of interest" description="Disordered" evidence="2">
    <location>
        <begin position="1"/>
        <end position="38"/>
    </location>
</feature>
<dbReference type="AlphaFoldDB" id="A0AAF3FG82"/>
<dbReference type="PANTHER" id="PTHR13239">
    <property type="entry name" value="PROTEIN REQUIRED FOR HYPHAL ANASTOMOSIS HAM-2"/>
    <property type="match status" value="1"/>
</dbReference>
<accession>A0AAF3FG82</accession>
<dbReference type="SMART" id="SM01293">
    <property type="entry name" value="DUF3402"/>
    <property type="match status" value="1"/>
</dbReference>
<organism evidence="5 6">
    <name type="scientific">Mesorhabditis belari</name>
    <dbReference type="NCBI Taxonomy" id="2138241"/>
    <lineage>
        <taxon>Eukaryota</taxon>
        <taxon>Metazoa</taxon>
        <taxon>Ecdysozoa</taxon>
        <taxon>Nematoda</taxon>
        <taxon>Chromadorea</taxon>
        <taxon>Rhabditida</taxon>
        <taxon>Rhabditina</taxon>
        <taxon>Rhabditomorpha</taxon>
        <taxon>Rhabditoidea</taxon>
        <taxon>Rhabditidae</taxon>
        <taxon>Mesorhabditinae</taxon>
        <taxon>Mesorhabditis</taxon>
    </lineage>
</organism>
<dbReference type="InterPro" id="IPR012486">
    <property type="entry name" value="Far11/STRP_N"/>
</dbReference>
<proteinExistence type="inferred from homology"/>
<dbReference type="SMART" id="SM01292">
    <property type="entry name" value="N1221"/>
    <property type="match status" value="1"/>
</dbReference>
<evidence type="ECO:0000259" key="3">
    <source>
        <dbReference type="SMART" id="SM01292"/>
    </source>
</evidence>
<evidence type="ECO:0000313" key="5">
    <source>
        <dbReference type="Proteomes" id="UP000887575"/>
    </source>
</evidence>
<dbReference type="InterPro" id="IPR040185">
    <property type="entry name" value="Far11/STRP"/>
</dbReference>
<feature type="region of interest" description="Disordered" evidence="2">
    <location>
        <begin position="425"/>
        <end position="489"/>
    </location>
</feature>
<comment type="similarity">
    <text evidence="1">Belongs to the STRIP family.</text>
</comment>
<evidence type="ECO:0000256" key="2">
    <source>
        <dbReference type="SAM" id="MobiDB-lite"/>
    </source>
</evidence>
<evidence type="ECO:0000259" key="4">
    <source>
        <dbReference type="SMART" id="SM01293"/>
    </source>
</evidence>
<feature type="domain" description="Far11/STRP N-terminal" evidence="3">
    <location>
        <begin position="73"/>
        <end position="484"/>
    </location>
</feature>
<keyword evidence="5" id="KW-1185">Reference proteome</keyword>
<evidence type="ECO:0000313" key="6">
    <source>
        <dbReference type="WBParaSite" id="MBELARI_LOCUS5041"/>
    </source>
</evidence>
<feature type="compositionally biased region" description="Polar residues" evidence="2">
    <location>
        <begin position="19"/>
        <end position="38"/>
    </location>
</feature>
<dbReference type="Pfam" id="PF07923">
    <property type="entry name" value="N1221"/>
    <property type="match status" value="1"/>
</dbReference>
<feature type="domain" description="Far11/STRP C-terminal" evidence="4">
    <location>
        <begin position="526"/>
        <end position="927"/>
    </location>
</feature>
<dbReference type="InterPro" id="IPR021819">
    <property type="entry name" value="Far11/STRP_C"/>
</dbReference>
<dbReference type="WBParaSite" id="MBELARI_LOCUS5041">
    <property type="protein sequence ID" value="MBELARI_LOCUS5041"/>
    <property type="gene ID" value="MBELARI_LOCUS5041"/>
</dbReference>
<dbReference type="GO" id="GO:0007010">
    <property type="term" value="P:cytoskeleton organization"/>
    <property type="evidence" value="ECO:0007669"/>
    <property type="project" value="TreeGrafter"/>
</dbReference>
<name>A0AAF3FG82_9BILA</name>
<dbReference type="Pfam" id="PF11882">
    <property type="entry name" value="DUF3402"/>
    <property type="match status" value="2"/>
</dbReference>
<reference evidence="6" key="1">
    <citation type="submission" date="2024-02" db="UniProtKB">
        <authorList>
            <consortium name="WormBaseParasite"/>
        </authorList>
    </citation>
    <scope>IDENTIFICATION</scope>
</reference>
<evidence type="ECO:0000256" key="1">
    <source>
        <dbReference type="ARBA" id="ARBA00007062"/>
    </source>
</evidence>
<dbReference type="Proteomes" id="UP000887575">
    <property type="component" value="Unassembled WGS sequence"/>
</dbReference>
<dbReference type="GO" id="GO:0005829">
    <property type="term" value="C:cytosol"/>
    <property type="evidence" value="ECO:0007669"/>
    <property type="project" value="TreeGrafter"/>
</dbReference>
<dbReference type="PANTHER" id="PTHR13239:SF4">
    <property type="entry name" value="AT25231P"/>
    <property type="match status" value="1"/>
</dbReference>
<protein>
    <submittedName>
        <fullName evidence="6">Uncharacterized protein</fullName>
    </submittedName>
</protein>